<gene>
    <name evidence="1" type="ORF">LCGC14_1157720</name>
</gene>
<dbReference type="EMBL" id="LAZR01005616">
    <property type="protein sequence ID" value="KKM98466.1"/>
    <property type="molecule type" value="Genomic_DNA"/>
</dbReference>
<evidence type="ECO:0000313" key="1">
    <source>
        <dbReference type="EMBL" id="KKM98466.1"/>
    </source>
</evidence>
<sequence>MEYRIVVARPGHPPSDGTLTTIHPQSSYGIPVAVVDGVAYGTAEVLWVDSNKEGRAAAAKAGYTVLSDEDSGWHIRM</sequence>
<protein>
    <submittedName>
        <fullName evidence="1">Uncharacterized protein</fullName>
    </submittedName>
</protein>
<accession>A0A0F9MGP9</accession>
<comment type="caution">
    <text evidence="1">The sequence shown here is derived from an EMBL/GenBank/DDBJ whole genome shotgun (WGS) entry which is preliminary data.</text>
</comment>
<proteinExistence type="predicted"/>
<dbReference type="AlphaFoldDB" id="A0A0F9MGP9"/>
<organism evidence="1">
    <name type="scientific">marine sediment metagenome</name>
    <dbReference type="NCBI Taxonomy" id="412755"/>
    <lineage>
        <taxon>unclassified sequences</taxon>
        <taxon>metagenomes</taxon>
        <taxon>ecological metagenomes</taxon>
    </lineage>
</organism>
<name>A0A0F9MGP9_9ZZZZ</name>
<reference evidence="1" key="1">
    <citation type="journal article" date="2015" name="Nature">
        <title>Complex archaea that bridge the gap between prokaryotes and eukaryotes.</title>
        <authorList>
            <person name="Spang A."/>
            <person name="Saw J.H."/>
            <person name="Jorgensen S.L."/>
            <person name="Zaremba-Niedzwiedzka K."/>
            <person name="Martijn J."/>
            <person name="Lind A.E."/>
            <person name="van Eijk R."/>
            <person name="Schleper C."/>
            <person name="Guy L."/>
            <person name="Ettema T.J."/>
        </authorList>
    </citation>
    <scope>NUCLEOTIDE SEQUENCE</scope>
</reference>